<comment type="caution">
    <text evidence="2">The sequence shown here is derived from an EMBL/GenBank/DDBJ whole genome shotgun (WGS) entry which is preliminary data.</text>
</comment>
<gene>
    <name evidence="2" type="ORF">BX611_2683</name>
</gene>
<dbReference type="OrthoDB" id="9811471at2"/>
<feature type="domain" description="Amidase" evidence="1">
    <location>
        <begin position="125"/>
        <end position="419"/>
    </location>
</feature>
<name>A0A3D9RJ86_9FLAO</name>
<evidence type="ECO:0000259" key="1">
    <source>
        <dbReference type="Pfam" id="PF01425"/>
    </source>
</evidence>
<dbReference type="InterPro" id="IPR036928">
    <property type="entry name" value="AS_sf"/>
</dbReference>
<evidence type="ECO:0000313" key="3">
    <source>
        <dbReference type="Proteomes" id="UP000256429"/>
    </source>
</evidence>
<protein>
    <submittedName>
        <fullName evidence="2">Amidase</fullName>
    </submittedName>
</protein>
<sequence length="549" mass="61166">MKKLALILGILVVLVSCKKKELTVVFTTYDETEEILNQQNHEINRMKFKLIQSKYLDMNEVFKPFEEELAYFSDKDYYNLEPYIIEQDIPTIQDAVERGILSYEKIVLFYLYRIRKFESNNDLALHSIISLNPNILNQAREKDKNRPENVKYTLYGLPILLKDNINTKNMPTTAGAFALENNKNTDDAFVVKRLKENGALILGKANLSEWAYYFCSGCPVGYSAIGGQTLNPYGRKVFETGGSSSGSGVTVAANFAVAAVGTETSGSILSPSSQNSVVGLKPTIGLLSRTGIVPISSTLDTPGPMTKYVTDNAILLSAMLGEDAEDDVTKGNNQQINYFEGLKSASLRGKKLGVIKQLLTDSIYKATIVKLKRAGADIIEFEPPQVDLKGFLTLLNIDMKHDLPAYLNNYADKNIEISSVEAIVNLNLQDSINRAPYGQQLFEGIIMDSTSTEAFQEIKQNLHNNGVKFLNTPIEDYQLDAILSINNYHAGFAAVAKYPCLTVPMGYKNTGEPISLTFIAKPYQEDQLLQLGYAFEKMTKIRKKPESYN</sequence>
<dbReference type="AlphaFoldDB" id="A0A3D9RJ86"/>
<dbReference type="PROSITE" id="PS51257">
    <property type="entry name" value="PROKAR_LIPOPROTEIN"/>
    <property type="match status" value="1"/>
</dbReference>
<dbReference type="Gene3D" id="3.90.1300.10">
    <property type="entry name" value="Amidase signature (AS) domain"/>
    <property type="match status" value="1"/>
</dbReference>
<dbReference type="RefSeq" id="WP_115882107.1">
    <property type="nucleotide sequence ID" value="NZ_QTTQ01000012.1"/>
</dbReference>
<keyword evidence="3" id="KW-1185">Reference proteome</keyword>
<evidence type="ECO:0000313" key="2">
    <source>
        <dbReference type="EMBL" id="REE79787.1"/>
    </source>
</evidence>
<dbReference type="Pfam" id="PF01425">
    <property type="entry name" value="Amidase"/>
    <property type="match status" value="1"/>
</dbReference>
<reference evidence="2 3" key="1">
    <citation type="submission" date="2018-08" db="EMBL/GenBank/DDBJ databases">
        <title>Genomic Encyclopedia of Type Strains, Phase III (KMG-III): the genomes of soil and plant-associated and newly described type strains.</title>
        <authorList>
            <person name="Whitman W."/>
        </authorList>
    </citation>
    <scope>NUCLEOTIDE SEQUENCE [LARGE SCALE GENOMIC DNA]</scope>
    <source>
        <strain evidence="2 3">325-5</strain>
    </source>
</reference>
<organism evidence="2 3">
    <name type="scientific">Lutibacter oceani</name>
    <dbReference type="NCBI Taxonomy" id="1853311"/>
    <lineage>
        <taxon>Bacteria</taxon>
        <taxon>Pseudomonadati</taxon>
        <taxon>Bacteroidota</taxon>
        <taxon>Flavobacteriia</taxon>
        <taxon>Flavobacteriales</taxon>
        <taxon>Flavobacteriaceae</taxon>
        <taxon>Lutibacter</taxon>
    </lineage>
</organism>
<dbReference type="Proteomes" id="UP000256429">
    <property type="component" value="Unassembled WGS sequence"/>
</dbReference>
<dbReference type="EMBL" id="QTTQ01000012">
    <property type="protein sequence ID" value="REE79787.1"/>
    <property type="molecule type" value="Genomic_DNA"/>
</dbReference>
<dbReference type="PANTHER" id="PTHR42678">
    <property type="entry name" value="AMIDASE"/>
    <property type="match status" value="1"/>
</dbReference>
<dbReference type="SUPFAM" id="SSF75304">
    <property type="entry name" value="Amidase signature (AS) enzymes"/>
    <property type="match status" value="1"/>
</dbReference>
<accession>A0A3D9RJ86</accession>
<proteinExistence type="predicted"/>
<dbReference type="PANTHER" id="PTHR42678:SF34">
    <property type="entry name" value="OS04G0183300 PROTEIN"/>
    <property type="match status" value="1"/>
</dbReference>
<dbReference type="InterPro" id="IPR023631">
    <property type="entry name" value="Amidase_dom"/>
</dbReference>